<accession>A0A4D4LCC9</accession>
<protein>
    <recommendedName>
        <fullName evidence="2">RNA polymerase sigma-70 region 4 domain-containing protein</fullName>
    </recommendedName>
</protein>
<dbReference type="SUPFAM" id="SSF88659">
    <property type="entry name" value="Sigma3 and sigma4 domains of RNA polymerase sigma factors"/>
    <property type="match status" value="1"/>
</dbReference>
<dbReference type="Gene3D" id="1.10.10.10">
    <property type="entry name" value="Winged helix-like DNA-binding domain superfamily/Winged helix DNA-binding domain"/>
    <property type="match status" value="1"/>
</dbReference>
<dbReference type="InterPro" id="IPR036388">
    <property type="entry name" value="WH-like_DNA-bd_sf"/>
</dbReference>
<dbReference type="AlphaFoldDB" id="A0A4D4LCC9"/>
<reference evidence="3 4" key="1">
    <citation type="journal article" date="2020" name="Int. J. Syst. Evol. Microbiol.">
        <title>Reclassification of Streptomyces castelarensis and Streptomyces sporoclivatus as later heterotypic synonyms of Streptomyces antimycoticus.</title>
        <authorList>
            <person name="Komaki H."/>
            <person name="Tamura T."/>
        </authorList>
    </citation>
    <scope>NUCLEOTIDE SEQUENCE [LARGE SCALE GENOMIC DNA]</scope>
    <source>
        <strain evidence="3 4">NBRC 13459</strain>
    </source>
</reference>
<feature type="compositionally biased region" description="Gly residues" evidence="1">
    <location>
        <begin position="197"/>
        <end position="214"/>
    </location>
</feature>
<feature type="domain" description="RNA polymerase sigma-70 region 4" evidence="2">
    <location>
        <begin position="96"/>
        <end position="143"/>
    </location>
</feature>
<proteinExistence type="predicted"/>
<dbReference type="CDD" id="cd06171">
    <property type="entry name" value="Sigma70_r4"/>
    <property type="match status" value="1"/>
</dbReference>
<dbReference type="Proteomes" id="UP000301309">
    <property type="component" value="Unassembled WGS sequence"/>
</dbReference>
<feature type="region of interest" description="Disordered" evidence="1">
    <location>
        <begin position="142"/>
        <end position="242"/>
    </location>
</feature>
<evidence type="ECO:0000259" key="2">
    <source>
        <dbReference type="Pfam" id="PF04545"/>
    </source>
</evidence>
<feature type="compositionally biased region" description="Polar residues" evidence="1">
    <location>
        <begin position="176"/>
        <end position="187"/>
    </location>
</feature>
<dbReference type="InterPro" id="IPR013324">
    <property type="entry name" value="RNA_pol_sigma_r3/r4-like"/>
</dbReference>
<dbReference type="EMBL" id="BJHW01000001">
    <property type="protein sequence ID" value="GDY56148.1"/>
    <property type="molecule type" value="Genomic_DNA"/>
</dbReference>
<sequence length="242" mass="24295">MVRERRAARDGRRAREFEAFVAGAGGRLLHAATLLTGEPTGDTEAAERLLTAALARTYARWDRLRGEDPYDHTRRTLAALFAHRGHRYRRPRGGTLARLTPQERLVLVLRLYEGVAEEQTAAALGLPVERVRAICTRAVTAMRSAAARRGTTGTRPSAGTRSSAGTSSSVGRPPSAGTQSSAGTPPSTGGRAATGATGAGAGAGATGAGAGAGAETGADAGARAGAGAGTDAGAEAGAGAAP</sequence>
<dbReference type="GO" id="GO:0003700">
    <property type="term" value="F:DNA-binding transcription factor activity"/>
    <property type="evidence" value="ECO:0007669"/>
    <property type="project" value="InterPro"/>
</dbReference>
<evidence type="ECO:0000256" key="1">
    <source>
        <dbReference type="SAM" id="MobiDB-lite"/>
    </source>
</evidence>
<dbReference type="GO" id="GO:0006352">
    <property type="term" value="P:DNA-templated transcription initiation"/>
    <property type="evidence" value="ECO:0007669"/>
    <property type="project" value="InterPro"/>
</dbReference>
<name>A0A4D4LCC9_STRVO</name>
<organism evidence="3 4">
    <name type="scientific">Streptomyces violaceusniger</name>
    <dbReference type="NCBI Taxonomy" id="68280"/>
    <lineage>
        <taxon>Bacteria</taxon>
        <taxon>Bacillati</taxon>
        <taxon>Actinomycetota</taxon>
        <taxon>Actinomycetes</taxon>
        <taxon>Kitasatosporales</taxon>
        <taxon>Streptomycetaceae</taxon>
        <taxon>Streptomyces</taxon>
        <taxon>Streptomyces violaceusniger group</taxon>
    </lineage>
</organism>
<dbReference type="Pfam" id="PF04545">
    <property type="entry name" value="Sigma70_r4"/>
    <property type="match status" value="1"/>
</dbReference>
<dbReference type="InterPro" id="IPR007630">
    <property type="entry name" value="RNA_pol_sigma70_r4"/>
</dbReference>
<gene>
    <name evidence="3" type="ORF">SVIO_067710</name>
</gene>
<evidence type="ECO:0000313" key="3">
    <source>
        <dbReference type="EMBL" id="GDY56148.1"/>
    </source>
</evidence>
<keyword evidence="4" id="KW-1185">Reference proteome</keyword>
<feature type="compositionally biased region" description="Low complexity" evidence="1">
    <location>
        <begin position="231"/>
        <end position="242"/>
    </location>
</feature>
<comment type="caution">
    <text evidence="3">The sequence shown here is derived from an EMBL/GenBank/DDBJ whole genome shotgun (WGS) entry which is preliminary data.</text>
</comment>
<feature type="compositionally biased region" description="Low complexity" evidence="1">
    <location>
        <begin position="157"/>
        <end position="169"/>
    </location>
</feature>
<evidence type="ECO:0000313" key="4">
    <source>
        <dbReference type="Proteomes" id="UP000301309"/>
    </source>
</evidence>